<gene>
    <name evidence="2" type="ORF">PUW23_06050</name>
</gene>
<dbReference type="Pfam" id="PF00534">
    <property type="entry name" value="Glycos_transf_1"/>
    <property type="match status" value="1"/>
</dbReference>
<dbReference type="GO" id="GO:0016757">
    <property type="term" value="F:glycosyltransferase activity"/>
    <property type="evidence" value="ECO:0007669"/>
    <property type="project" value="InterPro"/>
</dbReference>
<evidence type="ECO:0000313" key="2">
    <source>
        <dbReference type="EMBL" id="WDH83787.1"/>
    </source>
</evidence>
<dbReference type="Proteomes" id="UP001220962">
    <property type="component" value="Chromosome"/>
</dbReference>
<dbReference type="Gene3D" id="3.40.50.2000">
    <property type="entry name" value="Glycogen Phosphorylase B"/>
    <property type="match status" value="2"/>
</dbReference>
<sequence length="381" mass="43527">MSLRKRKQLLIIRGSSQYLDIDKYNVQEIGLGKILVDRNWDVTVYTSGEKAETRIINEYLRWIQVRRYLGKYGWPSEIRKFLKGADPDIIQCQDLSNFATIMPFIIKNIKAPIVLSLGEYYPKSKLTSIFNKVASMIIKKRTKLVLCKTKQSLDYAKQLGFNNIQYAPVGIDDEQFIEDINDNKLEQKLELIKQNISDGKRILCHIGRLDKADNHVFLSNVIEQLSDNYRLILVGGPVPNIQHKCIYYFGKLPNNNIGPILKYSDLYLSCSSYEPFGLSAVESIYNGCPVIGFATGGLHETVKNNVNGILVNNRDSKKWAELIDNLFETNEIQGLKNGCLATKETLTWSTRANIYQESYEKTLNTKKNSTDHNSQTKAHLL</sequence>
<evidence type="ECO:0000259" key="1">
    <source>
        <dbReference type="Pfam" id="PF00534"/>
    </source>
</evidence>
<dbReference type="AlphaFoldDB" id="A0AAX3N2G4"/>
<dbReference type="InterPro" id="IPR050194">
    <property type="entry name" value="Glycosyltransferase_grp1"/>
</dbReference>
<name>A0AAX3N2G4_9BACL</name>
<dbReference type="CDD" id="cd03801">
    <property type="entry name" value="GT4_PimA-like"/>
    <property type="match status" value="1"/>
</dbReference>
<dbReference type="InterPro" id="IPR001296">
    <property type="entry name" value="Glyco_trans_1"/>
</dbReference>
<feature type="domain" description="Glycosyl transferase family 1" evidence="1">
    <location>
        <begin position="193"/>
        <end position="331"/>
    </location>
</feature>
<evidence type="ECO:0000313" key="3">
    <source>
        <dbReference type="Proteomes" id="UP001220962"/>
    </source>
</evidence>
<dbReference type="RefSeq" id="WP_274359666.1">
    <property type="nucleotide sequence ID" value="NZ_CP118101.1"/>
</dbReference>
<dbReference type="PANTHER" id="PTHR45947">
    <property type="entry name" value="SULFOQUINOVOSYL TRANSFERASE SQD2"/>
    <property type="match status" value="1"/>
</dbReference>
<proteinExistence type="predicted"/>
<protein>
    <submittedName>
        <fullName evidence="2">Glycosyltransferase family 4 protein</fullName>
    </submittedName>
</protein>
<reference evidence="2" key="1">
    <citation type="submission" date="2023-02" db="EMBL/GenBank/DDBJ databases">
        <title>Pathogen: clinical or host-associated sample.</title>
        <authorList>
            <person name="Hergert J."/>
            <person name="Casey R."/>
            <person name="Wagner J."/>
            <person name="Young E.L."/>
            <person name="Oakeson K.F."/>
        </authorList>
    </citation>
    <scope>NUCLEOTIDE SEQUENCE</scope>
    <source>
        <strain evidence="2">2022CK-00830</strain>
    </source>
</reference>
<dbReference type="EMBL" id="CP118101">
    <property type="protein sequence ID" value="WDH83787.1"/>
    <property type="molecule type" value="Genomic_DNA"/>
</dbReference>
<dbReference type="PANTHER" id="PTHR45947:SF3">
    <property type="entry name" value="SULFOQUINOVOSYL TRANSFERASE SQD2"/>
    <property type="match status" value="1"/>
</dbReference>
<dbReference type="SUPFAM" id="SSF53756">
    <property type="entry name" value="UDP-Glycosyltransferase/glycogen phosphorylase"/>
    <property type="match status" value="1"/>
</dbReference>
<accession>A0AAX3N2G4</accession>
<organism evidence="2 3">
    <name type="scientific">Paenibacillus urinalis</name>
    <dbReference type="NCBI Taxonomy" id="521520"/>
    <lineage>
        <taxon>Bacteria</taxon>
        <taxon>Bacillati</taxon>
        <taxon>Bacillota</taxon>
        <taxon>Bacilli</taxon>
        <taxon>Bacillales</taxon>
        <taxon>Paenibacillaceae</taxon>
        <taxon>Paenibacillus</taxon>
    </lineage>
</organism>